<comment type="subcellular location">
    <subcellularLocation>
        <location evidence="1">Nucleus</location>
    </subcellularLocation>
</comment>
<evidence type="ECO:0000256" key="4">
    <source>
        <dbReference type="SAM" id="MobiDB-lite"/>
    </source>
</evidence>
<evidence type="ECO:0000259" key="5">
    <source>
        <dbReference type="Pfam" id="PF04959"/>
    </source>
</evidence>
<evidence type="ECO:0000256" key="1">
    <source>
        <dbReference type="ARBA" id="ARBA00004123"/>
    </source>
</evidence>
<reference evidence="6" key="2">
    <citation type="submission" date="2025-08" db="UniProtKB">
        <authorList>
            <consortium name="Ensembl"/>
        </authorList>
    </citation>
    <scope>IDENTIFICATION</scope>
</reference>
<feature type="compositionally biased region" description="Basic and acidic residues" evidence="4">
    <location>
        <begin position="49"/>
        <end position="58"/>
    </location>
</feature>
<dbReference type="Ensembl" id="ENSCUST00005019965.1">
    <property type="protein sequence ID" value="ENSCUSP00005019237.1"/>
    <property type="gene ID" value="ENSCUSG00005012328.1"/>
</dbReference>
<evidence type="ECO:0000256" key="2">
    <source>
        <dbReference type="ARBA" id="ARBA00005407"/>
    </source>
</evidence>
<proteinExistence type="inferred from homology"/>
<evidence type="ECO:0000256" key="3">
    <source>
        <dbReference type="ARBA" id="ARBA00023242"/>
    </source>
</evidence>
<accession>A0A8C3UUM7</accession>
<protein>
    <recommendedName>
        <fullName evidence="5">SERRATE/Ars2 C-terminal domain-containing protein</fullName>
    </recommendedName>
</protein>
<dbReference type="PANTHER" id="PTHR13165">
    <property type="entry name" value="ARSENITE-RESISTANCE PROTEIN 2"/>
    <property type="match status" value="1"/>
</dbReference>
<comment type="similarity">
    <text evidence="2">Belongs to the ARS2 family.</text>
</comment>
<name>A0A8C3UUM7_CATUS</name>
<feature type="domain" description="SERRATE/Ars2 C-terminal" evidence="5">
    <location>
        <begin position="11"/>
        <end position="89"/>
    </location>
</feature>
<organism evidence="6 7">
    <name type="scientific">Catharus ustulatus</name>
    <name type="common">Russet-backed thrush</name>
    <name type="synonym">Hylocichla ustulatus</name>
    <dbReference type="NCBI Taxonomy" id="91951"/>
    <lineage>
        <taxon>Eukaryota</taxon>
        <taxon>Metazoa</taxon>
        <taxon>Chordata</taxon>
        <taxon>Craniata</taxon>
        <taxon>Vertebrata</taxon>
        <taxon>Euteleostomi</taxon>
        <taxon>Archelosauria</taxon>
        <taxon>Archosauria</taxon>
        <taxon>Dinosauria</taxon>
        <taxon>Saurischia</taxon>
        <taxon>Theropoda</taxon>
        <taxon>Coelurosauria</taxon>
        <taxon>Aves</taxon>
        <taxon>Neognathae</taxon>
        <taxon>Neoaves</taxon>
        <taxon>Telluraves</taxon>
        <taxon>Australaves</taxon>
        <taxon>Passeriformes</taxon>
        <taxon>Turdidae</taxon>
        <taxon>Catharus</taxon>
    </lineage>
</organism>
<reference evidence="6" key="1">
    <citation type="submission" date="2020-10" db="EMBL/GenBank/DDBJ databases">
        <title>Catharus ustulatus (Swainson's thrush) genome, bCatUst1, primary haplotype v2.</title>
        <authorList>
            <person name="Delmore K."/>
            <person name="Vafadar M."/>
            <person name="Formenti G."/>
            <person name="Chow W."/>
            <person name="Pelan S."/>
            <person name="Howe K."/>
            <person name="Rhie A."/>
            <person name="Mountcastle J."/>
            <person name="Haase B."/>
            <person name="Fedrigo O."/>
            <person name="Jarvis E.D."/>
        </authorList>
    </citation>
    <scope>NUCLEOTIDE SEQUENCE [LARGE SCALE GENOMIC DNA]</scope>
</reference>
<reference evidence="6" key="3">
    <citation type="submission" date="2025-09" db="UniProtKB">
        <authorList>
            <consortium name="Ensembl"/>
        </authorList>
    </citation>
    <scope>IDENTIFICATION</scope>
</reference>
<evidence type="ECO:0000313" key="6">
    <source>
        <dbReference type="Ensembl" id="ENSCUSP00005019237.1"/>
    </source>
</evidence>
<evidence type="ECO:0000313" key="7">
    <source>
        <dbReference type="Proteomes" id="UP000694563"/>
    </source>
</evidence>
<keyword evidence="3" id="KW-0539">Nucleus</keyword>
<dbReference type="GO" id="GO:0031053">
    <property type="term" value="P:primary miRNA processing"/>
    <property type="evidence" value="ECO:0007669"/>
    <property type="project" value="TreeGrafter"/>
</dbReference>
<sequence length="218" mass="23471">MPNRCGIIHVRGPLPPNRVSHGEVSEWQRGFEARLAPLLAGPGSVPEEDAQRLGRKDPEQELEKFVSANTQELGKDKWLCPLSGKKFKGHWGHLGVIGDTLRSLGTPWGHAQGHWGHLGDTLGTLGTPWEQPGVTGDTLRDIGDTLGTARGHWGHPQGHWGHLGDTLGSLGTSWNHWGHPGDSQGSLGTPWRHLGDIGDTLGDILRSLRTPSGTLGTP</sequence>
<dbReference type="Proteomes" id="UP000694563">
    <property type="component" value="Chromosome 37"/>
</dbReference>
<dbReference type="AlphaFoldDB" id="A0A8C3UUM7"/>
<dbReference type="Pfam" id="PF04959">
    <property type="entry name" value="ARS2"/>
    <property type="match status" value="1"/>
</dbReference>
<dbReference type="PANTHER" id="PTHR13165:SF0">
    <property type="entry name" value="SERRATE RNA EFFECTOR MOLECULE HOMOLOG"/>
    <property type="match status" value="1"/>
</dbReference>
<keyword evidence="7" id="KW-1185">Reference proteome</keyword>
<dbReference type="InterPro" id="IPR007042">
    <property type="entry name" value="SERRATE/Ars2_C"/>
</dbReference>
<dbReference type="InterPro" id="IPR039727">
    <property type="entry name" value="SE/Ars2"/>
</dbReference>
<dbReference type="GO" id="GO:0016604">
    <property type="term" value="C:nuclear body"/>
    <property type="evidence" value="ECO:0007669"/>
    <property type="project" value="TreeGrafter"/>
</dbReference>
<feature type="region of interest" description="Disordered" evidence="4">
    <location>
        <begin position="39"/>
        <end position="58"/>
    </location>
</feature>